<dbReference type="Gene3D" id="1.25.10.10">
    <property type="entry name" value="Leucine-rich Repeat Variant"/>
    <property type="match status" value="1"/>
</dbReference>
<dbReference type="OrthoDB" id="9808161at2"/>
<feature type="domain" description="Blue (type 1) copper" evidence="6">
    <location>
        <begin position="1065"/>
        <end position="1182"/>
    </location>
</feature>
<dbReference type="KEGG" id="pseg:D3H65_06040"/>
<keyword evidence="10" id="KW-1185">Reference proteome</keyword>
<dbReference type="Gene3D" id="2.120.10.30">
    <property type="entry name" value="TolB, C-terminal domain"/>
    <property type="match status" value="1"/>
</dbReference>
<keyword evidence="5" id="KW-0732">Signal</keyword>
<dbReference type="PANTHER" id="PTHR33546">
    <property type="entry name" value="LARGE, MULTIFUNCTIONAL SECRETED PROTEIN-RELATED"/>
    <property type="match status" value="1"/>
</dbReference>
<dbReference type="NCBIfam" id="TIGR02604">
    <property type="entry name" value="Piru_Ver_Nterm"/>
    <property type="match status" value="1"/>
</dbReference>
<dbReference type="InterPro" id="IPR016024">
    <property type="entry name" value="ARM-type_fold"/>
</dbReference>
<keyword evidence="3" id="KW-0249">Electron transport</keyword>
<dbReference type="CDD" id="cd04233">
    <property type="entry name" value="Auracyanin"/>
    <property type="match status" value="1"/>
</dbReference>
<reference evidence="9 10" key="1">
    <citation type="submission" date="2018-09" db="EMBL/GenBank/DDBJ databases">
        <title>Genome sequencing of strain 6GH32-13.</title>
        <authorList>
            <person name="Weon H.-Y."/>
            <person name="Heo J."/>
            <person name="Kwon S.-W."/>
        </authorList>
    </citation>
    <scope>NUCLEOTIDE SEQUENCE [LARGE SCALE GENOMIC DNA]</scope>
    <source>
        <strain evidence="9 10">5GH32-13</strain>
    </source>
</reference>
<dbReference type="InterPro" id="IPR055557">
    <property type="entry name" value="DUF7133"/>
</dbReference>
<dbReference type="SUPFAM" id="SSF49503">
    <property type="entry name" value="Cupredoxins"/>
    <property type="match status" value="1"/>
</dbReference>
<dbReference type="PANTHER" id="PTHR33546:SF1">
    <property type="entry name" value="LARGE, MULTIFUNCTIONAL SECRETED PROTEIN"/>
    <property type="match status" value="1"/>
</dbReference>
<feature type="domain" description="DUF7133" evidence="8">
    <location>
        <begin position="275"/>
        <end position="657"/>
    </location>
</feature>
<dbReference type="SUPFAM" id="SSF52317">
    <property type="entry name" value="Class I glutamine amidotransferase-like"/>
    <property type="match status" value="1"/>
</dbReference>
<dbReference type="EMBL" id="CP032157">
    <property type="protein sequence ID" value="AXY73566.1"/>
    <property type="molecule type" value="Genomic_DNA"/>
</dbReference>
<evidence type="ECO:0000256" key="4">
    <source>
        <dbReference type="ARBA" id="ARBA00023008"/>
    </source>
</evidence>
<evidence type="ECO:0000256" key="1">
    <source>
        <dbReference type="ARBA" id="ARBA00022448"/>
    </source>
</evidence>
<dbReference type="Pfam" id="PF06283">
    <property type="entry name" value="ThuA"/>
    <property type="match status" value="1"/>
</dbReference>
<dbReference type="PROSITE" id="PS00196">
    <property type="entry name" value="COPPER_BLUE"/>
    <property type="match status" value="1"/>
</dbReference>
<accession>A0A3B7MKK3</accession>
<dbReference type="Pfam" id="PF00127">
    <property type="entry name" value="Copper-bind"/>
    <property type="match status" value="1"/>
</dbReference>
<keyword evidence="2" id="KW-0479">Metal-binding</keyword>
<dbReference type="InterPro" id="IPR011989">
    <property type="entry name" value="ARM-like"/>
</dbReference>
<sequence>MCRKINLLYCIPLLCSFLLISADTVRKAATPRRLEILLLGHKSKHHDSEKLADILTKEYFKAGINISYSTNPNDLNETVLNQYDGLIVYANYDTISKAQEKALLNFVRSGKGFIPLHSASFCFRNSPEVVEMIGGQFKSHKYDSFPSVIVKPEHPVMKGVAPFVTRDETYVHDKISKNIEVISERVEGDHHEPYTWVRPYGNGRVFYTAYGHDEVTFNNPGFLTLVKNGILWAVSDEARASLAAYKLADPTYYDGPVPNYEKRDPAPKVQASLTPEQSMSLIQVPVGFGLQLFAAEPDVVNPIYMNWDERGRLWVIETVDYPNEIKDDDKGDDRIKILEDTDGDGKADKFTIFADKLNIPTSFTFVNGGIVVSEAPSFLFLKDTNGDNKADIRQPLLTGWGKSDTHAQASNLRYGLDNMIWGVVGYSGFYNGKKGKDSLRFGQGVYRFAPDGKNLEYLSSTSNNTWGLGFSEEFDVFISTANNTHSGFLGMPKRYFDKANIRESGVEKIDAHYAIHVATKNLRQVDVHGGFTAAAGHSLYTARNFPQEYWNKVAFVTEPTGRLIHKHVLQPAGSGFKEEGDGWNMLVSADEWAAPIQAEVGPDGALWVTDWYDFIIQHNPTPSVDRGGYKAETGQGNAYVNPLRDHERGRIYRIYNKSNNQKNNTQLDKKDVAGLVTALSNDNMFWRTTAQRLLVESGNKTVLPALYKLVQDQQLDGAGINAPAVHALWTMKGLKVLDGTNAAALAVATKALHHPAAGVRKAAIEVLPKTPATFLAMQQAGVFEDKDMRVRLAGVLATTDMKTSAAIGNVLVGMAEKEENVSDTWLRHALTIASKLNEETFRAAFRKRGLNENPALIEASIAQRLAFGSRLTTIPLRRGFGRPQQGDALEPEVANKEILLAGDIERMTARPGAPAAQSNAPAGFSGMVAAQGNGANGYGLYMLNNKMYFQVNQNGKVFQVVTPNELPAKFSFKAGLQKNGALRLLINDKEVAAAKAPGLFKKELDLPLRIGFDNRKGDERITEYPDSAFFLRANLTNAKLETLAGTGAATAAPVTAGKIDRTIVIKVLKDVMKYDQQLITVKAGSTVKIVLQNPDFMQHNLLILKPATTDKVGAAADKLAMDPNGAKLQYVPKMPEVLLSTPLINPGGKYTVTFKVPDAAGDYPYICTFPGHWRIMNGVLRVVK</sequence>
<gene>
    <name evidence="9" type="ORF">D3H65_06040</name>
</gene>
<dbReference type="InterPro" id="IPR028871">
    <property type="entry name" value="BlueCu_1_BS"/>
</dbReference>
<evidence type="ECO:0000313" key="10">
    <source>
        <dbReference type="Proteomes" id="UP000263900"/>
    </source>
</evidence>
<dbReference type="GO" id="GO:0005507">
    <property type="term" value="F:copper ion binding"/>
    <property type="evidence" value="ECO:0007669"/>
    <property type="project" value="InterPro"/>
</dbReference>
<keyword evidence="1" id="KW-0813">Transport</keyword>
<dbReference type="Gene3D" id="3.40.50.880">
    <property type="match status" value="1"/>
</dbReference>
<dbReference type="SUPFAM" id="SSF48371">
    <property type="entry name" value="ARM repeat"/>
    <property type="match status" value="1"/>
</dbReference>
<dbReference type="InterPro" id="IPR029062">
    <property type="entry name" value="Class_I_gatase-like"/>
</dbReference>
<dbReference type="InterPro" id="IPR011042">
    <property type="entry name" value="6-blade_b-propeller_TolB-like"/>
</dbReference>
<evidence type="ECO:0000259" key="7">
    <source>
        <dbReference type="Pfam" id="PF06283"/>
    </source>
</evidence>
<dbReference type="SUPFAM" id="SSF50952">
    <property type="entry name" value="Soluble quinoprotein glucose dehydrogenase"/>
    <property type="match status" value="1"/>
</dbReference>
<dbReference type="InterPro" id="IPR000923">
    <property type="entry name" value="BlueCu_1"/>
</dbReference>
<proteinExistence type="predicted"/>
<evidence type="ECO:0000259" key="8">
    <source>
        <dbReference type="Pfam" id="PF23500"/>
    </source>
</evidence>
<organism evidence="9 10">
    <name type="scientific">Paraflavitalea soli</name>
    <dbReference type="NCBI Taxonomy" id="2315862"/>
    <lineage>
        <taxon>Bacteria</taxon>
        <taxon>Pseudomonadati</taxon>
        <taxon>Bacteroidota</taxon>
        <taxon>Chitinophagia</taxon>
        <taxon>Chitinophagales</taxon>
        <taxon>Chitinophagaceae</taxon>
        <taxon>Paraflavitalea</taxon>
    </lineage>
</organism>
<dbReference type="InterPro" id="IPR011041">
    <property type="entry name" value="Quinoprot_gluc/sorb_DH_b-prop"/>
</dbReference>
<feature type="domain" description="ThuA-like" evidence="7">
    <location>
        <begin position="41"/>
        <end position="233"/>
    </location>
</feature>
<protein>
    <submittedName>
        <fullName evidence="9">Dehydrogenase</fullName>
    </submittedName>
</protein>
<evidence type="ECO:0000259" key="6">
    <source>
        <dbReference type="Pfam" id="PF00127"/>
    </source>
</evidence>
<dbReference type="Gene3D" id="2.60.40.420">
    <property type="entry name" value="Cupredoxins - blue copper proteins"/>
    <property type="match status" value="1"/>
</dbReference>
<dbReference type="Pfam" id="PF23500">
    <property type="entry name" value="DUF7133"/>
    <property type="match status" value="1"/>
</dbReference>
<dbReference type="RefSeq" id="WP_119049404.1">
    <property type="nucleotide sequence ID" value="NZ_CP032157.1"/>
</dbReference>
<dbReference type="InterPro" id="IPR029010">
    <property type="entry name" value="ThuA-like"/>
</dbReference>
<evidence type="ECO:0000256" key="2">
    <source>
        <dbReference type="ARBA" id="ARBA00022723"/>
    </source>
</evidence>
<feature type="signal peptide" evidence="5">
    <location>
        <begin position="1"/>
        <end position="22"/>
    </location>
</feature>
<name>A0A3B7MKK3_9BACT</name>
<evidence type="ECO:0000256" key="5">
    <source>
        <dbReference type="SAM" id="SignalP"/>
    </source>
</evidence>
<keyword evidence="4" id="KW-0186">Copper</keyword>
<dbReference type="GO" id="GO:0009055">
    <property type="term" value="F:electron transfer activity"/>
    <property type="evidence" value="ECO:0007669"/>
    <property type="project" value="InterPro"/>
</dbReference>
<evidence type="ECO:0000313" key="9">
    <source>
        <dbReference type="EMBL" id="AXY73566.1"/>
    </source>
</evidence>
<dbReference type="AlphaFoldDB" id="A0A3B7MKK3"/>
<feature type="chain" id="PRO_5017826534" evidence="5">
    <location>
        <begin position="23"/>
        <end position="1184"/>
    </location>
</feature>
<dbReference type="InterPro" id="IPR013428">
    <property type="entry name" value="Membrane-bound_put_N"/>
</dbReference>
<dbReference type="InterPro" id="IPR008972">
    <property type="entry name" value="Cupredoxin"/>
</dbReference>
<evidence type="ECO:0000256" key="3">
    <source>
        <dbReference type="ARBA" id="ARBA00022982"/>
    </source>
</evidence>
<dbReference type="Proteomes" id="UP000263900">
    <property type="component" value="Chromosome"/>
</dbReference>